<evidence type="ECO:0000313" key="15">
    <source>
        <dbReference type="Proteomes" id="UP000244722"/>
    </source>
</evidence>
<reference evidence="14 15" key="1">
    <citation type="submission" date="2017-04" db="EMBL/GenBank/DDBJ databases">
        <title>Draft genome sequence of Tuber borchii Vittad., a whitish edible truffle.</title>
        <authorList>
            <consortium name="DOE Joint Genome Institute"/>
            <person name="Murat C."/>
            <person name="Kuo A."/>
            <person name="Barry K.W."/>
            <person name="Clum A."/>
            <person name="Dockter R.B."/>
            <person name="Fauchery L."/>
            <person name="Iotti M."/>
            <person name="Kohler A."/>
            <person name="Labutti K."/>
            <person name="Lindquist E.A."/>
            <person name="Lipzen A."/>
            <person name="Ohm R.A."/>
            <person name="Wang M."/>
            <person name="Grigoriev I.V."/>
            <person name="Zambonelli A."/>
            <person name="Martin F.M."/>
        </authorList>
    </citation>
    <scope>NUCLEOTIDE SEQUENCE [LARGE SCALE GENOMIC DNA]</scope>
    <source>
        <strain evidence="14 15">Tbo3840</strain>
    </source>
</reference>
<dbReference type="FunFam" id="2.30.30.40:FF:000161">
    <property type="entry name" value="Actin polymerization protein Bzz1"/>
    <property type="match status" value="1"/>
</dbReference>
<dbReference type="Pfam" id="PF00018">
    <property type="entry name" value="SH3_1"/>
    <property type="match status" value="1"/>
</dbReference>
<evidence type="ECO:0000256" key="2">
    <source>
        <dbReference type="ARBA" id="ARBA00022723"/>
    </source>
</evidence>
<dbReference type="Gene3D" id="2.30.30.40">
    <property type="entry name" value="SH3 Domains"/>
    <property type="match status" value="2"/>
</dbReference>
<keyword evidence="3" id="KW-0862">Zinc</keyword>
<evidence type="ECO:0000259" key="12">
    <source>
        <dbReference type="PROSITE" id="PS50081"/>
    </source>
</evidence>
<evidence type="ECO:0000256" key="5">
    <source>
        <dbReference type="ARBA" id="ARBA00054085"/>
    </source>
</evidence>
<feature type="domain" description="SH3" evidence="11">
    <location>
        <begin position="574"/>
        <end position="634"/>
    </location>
</feature>
<name>A0A2T6ZRQ4_TUBBO</name>
<dbReference type="SUPFAM" id="SSF57889">
    <property type="entry name" value="Cysteine-rich domain"/>
    <property type="match status" value="1"/>
</dbReference>
<dbReference type="InterPro" id="IPR001452">
    <property type="entry name" value="SH3_domain"/>
</dbReference>
<evidence type="ECO:0000259" key="13">
    <source>
        <dbReference type="PROSITE" id="PS51741"/>
    </source>
</evidence>
<dbReference type="InterPro" id="IPR001060">
    <property type="entry name" value="FCH_dom"/>
</dbReference>
<keyword evidence="4 9" id="KW-0175">Coiled coil</keyword>
<dbReference type="EMBL" id="NESQ01000128">
    <property type="protein sequence ID" value="PUU78180.1"/>
    <property type="molecule type" value="Genomic_DNA"/>
</dbReference>
<dbReference type="SMART" id="SM00109">
    <property type="entry name" value="C1"/>
    <property type="match status" value="1"/>
</dbReference>
<organism evidence="14 15">
    <name type="scientific">Tuber borchii</name>
    <name type="common">White truffle</name>
    <dbReference type="NCBI Taxonomy" id="42251"/>
    <lineage>
        <taxon>Eukaryota</taxon>
        <taxon>Fungi</taxon>
        <taxon>Dikarya</taxon>
        <taxon>Ascomycota</taxon>
        <taxon>Pezizomycotina</taxon>
        <taxon>Pezizomycetes</taxon>
        <taxon>Pezizales</taxon>
        <taxon>Tuberaceae</taxon>
        <taxon>Tuber</taxon>
    </lineage>
</organism>
<dbReference type="GO" id="GO:0045010">
    <property type="term" value="P:actin nucleation"/>
    <property type="evidence" value="ECO:0007669"/>
    <property type="project" value="UniProtKB-ARBA"/>
</dbReference>
<dbReference type="PANTHER" id="PTHR15735">
    <property type="entry name" value="FCH AND DOUBLE SH3 DOMAINS PROTEIN"/>
    <property type="match status" value="1"/>
</dbReference>
<dbReference type="OrthoDB" id="8783038at2759"/>
<dbReference type="SUPFAM" id="SSF103657">
    <property type="entry name" value="BAR/IMD domain-like"/>
    <property type="match status" value="1"/>
</dbReference>
<dbReference type="SUPFAM" id="SSF50044">
    <property type="entry name" value="SH3-domain"/>
    <property type="match status" value="2"/>
</dbReference>
<evidence type="ECO:0000256" key="3">
    <source>
        <dbReference type="ARBA" id="ARBA00022833"/>
    </source>
</evidence>
<dbReference type="PROSITE" id="PS00479">
    <property type="entry name" value="ZF_DAG_PE_1"/>
    <property type="match status" value="1"/>
</dbReference>
<dbReference type="Pfam" id="PF14604">
    <property type="entry name" value="SH3_9"/>
    <property type="match status" value="1"/>
</dbReference>
<dbReference type="InterPro" id="IPR002219">
    <property type="entry name" value="PKC_DAG/PE"/>
</dbReference>
<feature type="compositionally biased region" description="Low complexity" evidence="10">
    <location>
        <begin position="634"/>
        <end position="656"/>
    </location>
</feature>
<protein>
    <recommendedName>
        <fullName evidence="7">Protein BZZ1</fullName>
    </recommendedName>
</protein>
<feature type="compositionally biased region" description="Low complexity" evidence="10">
    <location>
        <begin position="497"/>
        <end position="511"/>
    </location>
</feature>
<evidence type="ECO:0000256" key="6">
    <source>
        <dbReference type="ARBA" id="ARBA00061387"/>
    </source>
</evidence>
<proteinExistence type="inferred from homology"/>
<dbReference type="Pfam" id="PF00130">
    <property type="entry name" value="C1_1"/>
    <property type="match status" value="1"/>
</dbReference>
<dbReference type="InterPro" id="IPR036028">
    <property type="entry name" value="SH3-like_dom_sf"/>
</dbReference>
<dbReference type="CDD" id="cd11912">
    <property type="entry name" value="SH3_Bzz1_1"/>
    <property type="match status" value="1"/>
</dbReference>
<dbReference type="PANTHER" id="PTHR15735:SF21">
    <property type="entry name" value="PROTEIN NERVOUS WRECK"/>
    <property type="match status" value="1"/>
</dbReference>
<keyword evidence="1 8" id="KW-0728">SH3 domain</keyword>
<dbReference type="AlphaFoldDB" id="A0A2T6ZRQ4"/>
<dbReference type="Gene3D" id="3.30.60.20">
    <property type="match status" value="1"/>
</dbReference>
<keyword evidence="2" id="KW-0479">Metal-binding</keyword>
<feature type="domain" description="Phorbol-ester/DAG-type" evidence="12">
    <location>
        <begin position="414"/>
        <end position="464"/>
    </location>
</feature>
<accession>A0A2T6ZRQ4</accession>
<dbReference type="InterPro" id="IPR020454">
    <property type="entry name" value="DAG/PE-bd"/>
</dbReference>
<dbReference type="GO" id="GO:0030833">
    <property type="term" value="P:regulation of actin filament polymerization"/>
    <property type="evidence" value="ECO:0007669"/>
    <property type="project" value="TreeGrafter"/>
</dbReference>
<dbReference type="STRING" id="42251.A0A2T6ZRQ4"/>
<evidence type="ECO:0000256" key="8">
    <source>
        <dbReference type="PROSITE-ProRule" id="PRU00192"/>
    </source>
</evidence>
<sequence length="734" mass="80706">MDGQTLAVNFGEELKDGFKPISAWVAGGIAWLDDIQSFYRERSVIEKEYAAKLNALAKKYFEKKAKKSSSLSVGDTPSMTPGSLESASLTTWTTILTTTEYVSKEHDNFATCLSNSVCDSLKSIAARYEDYRKRHESFAAKLLAESDSVYSDLKKSKDSYDATCRVVEEKRAKVDKSYDAAKPKAEKSYQAQLAEMNNVKNTYLLQIAVTNRQKQKYFHEDLPELINSLQDLNETRVTKLNALWTLSNELDSTCRKNTISHLSGAIAEIARNIPAYDSAMFAKHNIAGWIEPPNFVFEPSPIWHDTDEIVVDENAKVFLRNLLGKSRRSLEDAKTHVESRRKEIDGLRKLIDTIKLDETKMQKEIDATRVANTSQSIFFNFEELAPHSTKLTTLQVEIETILGAVGEIERGTQTHKFKATTFKIPTNCDFCNETLWGLKSKGFTCQDCGYSCHKHCEMKVPAACPGVLDKAAKKALKEEKRTSMAIGGSNGNDTELSRSNTMNSLSSSYSGGRLGTKPSASKLSAGVNRSATSVELEATPDIAPPRRSRVIAPPPERYIAPPSEPIVELPEHGKREKIGRMIYAYSGTGEGEISVEAGADVVIVEPDDGSGWIMVRSGHAEGLVPTTYIDADPSPAARPSSVHSSSNASIANSTFSTGKKKGPAVKPKRGAKRIKHVEALYDYEARSGAEHSMIEGDRFVLVKEDDGSGWAEVEKGGVVKSVPAAYVQVVEGHS</sequence>
<evidence type="ECO:0000256" key="1">
    <source>
        <dbReference type="ARBA" id="ARBA00022443"/>
    </source>
</evidence>
<comment type="similarity">
    <text evidence="6">Belongs to the BZZ1 family.</text>
</comment>
<feature type="compositionally biased region" description="Basic residues" evidence="10">
    <location>
        <begin position="658"/>
        <end position="669"/>
    </location>
</feature>
<dbReference type="PROSITE" id="PS50002">
    <property type="entry name" value="SH3"/>
    <property type="match status" value="2"/>
</dbReference>
<dbReference type="InterPro" id="IPR046349">
    <property type="entry name" value="C1-like_sf"/>
</dbReference>
<feature type="region of interest" description="Disordered" evidence="10">
    <location>
        <begin position="634"/>
        <end position="669"/>
    </location>
</feature>
<evidence type="ECO:0000256" key="10">
    <source>
        <dbReference type="SAM" id="MobiDB-lite"/>
    </source>
</evidence>
<comment type="function">
    <text evidence="5">Plays a role in endocytosis and trafficking to the vacuole. Functions with type I myosins to restore polarity of the actin cytoskeleton after NaCl stress.</text>
</comment>
<dbReference type="InterPro" id="IPR035459">
    <property type="entry name" value="Bzz1_SH3_1"/>
</dbReference>
<evidence type="ECO:0000256" key="9">
    <source>
        <dbReference type="PROSITE-ProRule" id="PRU01077"/>
    </source>
</evidence>
<gene>
    <name evidence="14" type="ORF">B9Z19DRAFT_1108457</name>
</gene>
<dbReference type="InterPro" id="IPR027267">
    <property type="entry name" value="AH/BAR_dom_sf"/>
</dbReference>
<dbReference type="PROSITE" id="PS51741">
    <property type="entry name" value="F_BAR"/>
    <property type="match status" value="1"/>
</dbReference>
<evidence type="ECO:0000259" key="11">
    <source>
        <dbReference type="PROSITE" id="PS50002"/>
    </source>
</evidence>
<feature type="region of interest" description="Disordered" evidence="10">
    <location>
        <begin position="478"/>
        <end position="526"/>
    </location>
</feature>
<comment type="caution">
    <text evidence="14">The sequence shown here is derived from an EMBL/GenBank/DDBJ whole genome shotgun (WGS) entry which is preliminary data.</text>
</comment>
<dbReference type="InterPro" id="IPR031160">
    <property type="entry name" value="F_BAR_dom"/>
</dbReference>
<keyword evidence="15" id="KW-1185">Reference proteome</keyword>
<dbReference type="GO" id="GO:0030864">
    <property type="term" value="C:cortical actin cytoskeleton"/>
    <property type="evidence" value="ECO:0007669"/>
    <property type="project" value="UniProtKB-ARBA"/>
</dbReference>
<evidence type="ECO:0000313" key="14">
    <source>
        <dbReference type="EMBL" id="PUU78180.1"/>
    </source>
</evidence>
<evidence type="ECO:0000256" key="4">
    <source>
        <dbReference type="ARBA" id="ARBA00023054"/>
    </source>
</evidence>
<dbReference type="SMART" id="SM00326">
    <property type="entry name" value="SH3"/>
    <property type="match status" value="2"/>
</dbReference>
<evidence type="ECO:0000256" key="7">
    <source>
        <dbReference type="ARBA" id="ARBA00074946"/>
    </source>
</evidence>
<feature type="domain" description="SH3" evidence="11">
    <location>
        <begin position="672"/>
        <end position="732"/>
    </location>
</feature>
<dbReference type="PROSITE" id="PS50081">
    <property type="entry name" value="ZF_DAG_PE_2"/>
    <property type="match status" value="1"/>
</dbReference>
<dbReference type="SMART" id="SM00055">
    <property type="entry name" value="FCH"/>
    <property type="match status" value="1"/>
</dbReference>
<dbReference type="Gene3D" id="1.20.1270.60">
    <property type="entry name" value="Arfaptin homology (AH) domain/BAR domain"/>
    <property type="match status" value="1"/>
</dbReference>
<dbReference type="CDD" id="cd20824">
    <property type="entry name" value="C1_SpBZZ1-like"/>
    <property type="match status" value="1"/>
</dbReference>
<dbReference type="GO" id="GO:0046872">
    <property type="term" value="F:metal ion binding"/>
    <property type="evidence" value="ECO:0007669"/>
    <property type="project" value="UniProtKB-KW"/>
</dbReference>
<dbReference type="PRINTS" id="PR00008">
    <property type="entry name" value="DAGPEDOMAIN"/>
</dbReference>
<dbReference type="Pfam" id="PF00611">
    <property type="entry name" value="FCH"/>
    <property type="match status" value="1"/>
</dbReference>
<feature type="domain" description="F-BAR" evidence="13">
    <location>
        <begin position="8"/>
        <end position="281"/>
    </location>
</feature>
<dbReference type="Proteomes" id="UP000244722">
    <property type="component" value="Unassembled WGS sequence"/>
</dbReference>
<dbReference type="FunFam" id="1.20.1270.60:FF:000060">
    <property type="entry name" value="Actin polymerization protein Bzz1"/>
    <property type="match status" value="1"/>
</dbReference>